<evidence type="ECO:0000256" key="2">
    <source>
        <dbReference type="PROSITE-ProRule" id="PRU00239"/>
    </source>
</evidence>
<gene>
    <name evidence="5" type="primary">Capn5_1</name>
    <name evidence="5" type="ORF">NEOCOR_R03715</name>
</gene>
<dbReference type="Pfam" id="PF00168">
    <property type="entry name" value="C2"/>
    <property type="match status" value="1"/>
</dbReference>
<dbReference type="CDD" id="cd04046">
    <property type="entry name" value="C2_Calpain"/>
    <property type="match status" value="1"/>
</dbReference>
<dbReference type="OrthoDB" id="424753at2759"/>
<evidence type="ECO:0000256" key="1">
    <source>
        <dbReference type="ARBA" id="ARBA00007623"/>
    </source>
</evidence>
<dbReference type="InterPro" id="IPR022684">
    <property type="entry name" value="Calpain_cysteine_protease"/>
</dbReference>
<evidence type="ECO:0000259" key="3">
    <source>
        <dbReference type="PROSITE" id="PS50004"/>
    </source>
</evidence>
<organism evidence="5 6">
    <name type="scientific">Neodrepanis coruscans</name>
    <name type="common">wattled asity</name>
    <dbReference type="NCBI Taxonomy" id="254563"/>
    <lineage>
        <taxon>Eukaryota</taxon>
        <taxon>Metazoa</taxon>
        <taxon>Chordata</taxon>
        <taxon>Craniata</taxon>
        <taxon>Vertebrata</taxon>
        <taxon>Euteleostomi</taxon>
        <taxon>Archelosauria</taxon>
        <taxon>Archosauria</taxon>
        <taxon>Dinosauria</taxon>
        <taxon>Saurischia</taxon>
        <taxon>Theropoda</taxon>
        <taxon>Coelurosauria</taxon>
        <taxon>Aves</taxon>
        <taxon>Neognathae</taxon>
        <taxon>Neoaves</taxon>
        <taxon>Telluraves</taxon>
        <taxon>Australaves</taxon>
        <taxon>Passeriformes</taxon>
        <taxon>Philepittidae</taxon>
        <taxon>Neodrepanis</taxon>
    </lineage>
</organism>
<dbReference type="InterPro" id="IPR022682">
    <property type="entry name" value="Calpain_domain_III"/>
</dbReference>
<dbReference type="GO" id="GO:0006508">
    <property type="term" value="P:proteolysis"/>
    <property type="evidence" value="ECO:0007669"/>
    <property type="project" value="InterPro"/>
</dbReference>
<evidence type="ECO:0000259" key="4">
    <source>
        <dbReference type="PROSITE" id="PS50203"/>
    </source>
</evidence>
<comment type="caution">
    <text evidence="2">Lacks conserved residue(s) required for the propagation of feature annotation.</text>
</comment>
<dbReference type="SUPFAM" id="SSF49562">
    <property type="entry name" value="C2 domain (Calcium/lipid-binding domain, CaLB)"/>
    <property type="match status" value="1"/>
</dbReference>
<dbReference type="SUPFAM" id="SSF49758">
    <property type="entry name" value="Calpain large subunit, middle domain (domain III)"/>
    <property type="match status" value="1"/>
</dbReference>
<sequence length="337" mass="38874">SSEEWKKVSDSERKSLGLTLENDGEFWMTFEDWCKNFTDVDICRIVNTSYFSIHKTWEKKMMNGAWTKDSEPLLNRSGGCFDNKETFLQNPQVRTPVFCEVLKILPVSCVTPPSIIPYPALWLQVEDNRSYRLHKLTVQERVATSQYINTRTVFLKRILQQGRYILIPTTYHPGIITKFILRLFTDVPSKLRELKADKPKMTCWSLLCGYPRRVVQIKIHSAEGLQKQDRSGADPYVLIKCENRNVRSPVQHNVTSPVFNTQVIFYKKNIDSPVIIQVWNSNILCDEFLGQAVLATSPSDPQEQQRLQLRGRGGREAAEMPGHITIKVFSSEDLMEL</sequence>
<dbReference type="Gene3D" id="2.60.120.380">
    <property type="match status" value="2"/>
</dbReference>
<feature type="domain" description="Calpain catalytic" evidence="4">
    <location>
        <begin position="1"/>
        <end position="46"/>
    </location>
</feature>
<keyword evidence="6" id="KW-1185">Reference proteome</keyword>
<protein>
    <submittedName>
        <fullName evidence="5">CAN5 protein</fullName>
    </submittedName>
</protein>
<feature type="domain" description="C2" evidence="3">
    <location>
        <begin position="195"/>
        <end position="311"/>
    </location>
</feature>
<feature type="non-terminal residue" evidence="5">
    <location>
        <position position="1"/>
    </location>
</feature>
<dbReference type="FunFam" id="2.60.40.150:FF:000131">
    <property type="entry name" value="calpain-6"/>
    <property type="match status" value="1"/>
</dbReference>
<dbReference type="InterPro" id="IPR036213">
    <property type="entry name" value="Calpain_III_sf"/>
</dbReference>
<dbReference type="SUPFAM" id="SSF54001">
    <property type="entry name" value="Cysteine proteinases"/>
    <property type="match status" value="1"/>
</dbReference>
<dbReference type="InterPro" id="IPR022683">
    <property type="entry name" value="Calpain_III"/>
</dbReference>
<dbReference type="SMART" id="SM00239">
    <property type="entry name" value="C2"/>
    <property type="match status" value="1"/>
</dbReference>
<feature type="non-terminal residue" evidence="5">
    <location>
        <position position="337"/>
    </location>
</feature>
<dbReference type="InterPro" id="IPR001300">
    <property type="entry name" value="Peptidase_C2_calpain_cat"/>
</dbReference>
<dbReference type="AlphaFoldDB" id="A0A7L2RTU4"/>
<dbReference type="PROSITE" id="PS50004">
    <property type="entry name" value="C2"/>
    <property type="match status" value="1"/>
</dbReference>
<dbReference type="InterPro" id="IPR000008">
    <property type="entry name" value="C2_dom"/>
</dbReference>
<dbReference type="Proteomes" id="UP000560066">
    <property type="component" value="Unassembled WGS sequence"/>
</dbReference>
<dbReference type="InterPro" id="IPR038765">
    <property type="entry name" value="Papain-like_cys_pep_sf"/>
</dbReference>
<dbReference type="GO" id="GO:0004198">
    <property type="term" value="F:calcium-dependent cysteine-type endopeptidase activity"/>
    <property type="evidence" value="ECO:0007669"/>
    <property type="project" value="InterPro"/>
</dbReference>
<dbReference type="PRINTS" id="PR00704">
    <property type="entry name" value="CALPAIN"/>
</dbReference>
<dbReference type="Gene3D" id="3.90.70.10">
    <property type="entry name" value="Cysteine proteinases"/>
    <property type="match status" value="1"/>
</dbReference>
<dbReference type="InterPro" id="IPR035892">
    <property type="entry name" value="C2_domain_sf"/>
</dbReference>
<dbReference type="PROSITE" id="PS50203">
    <property type="entry name" value="CALPAIN_CAT"/>
    <property type="match status" value="1"/>
</dbReference>
<proteinExistence type="inferred from homology"/>
<name>A0A7L2RTU4_9PASS</name>
<dbReference type="Gene3D" id="2.60.40.150">
    <property type="entry name" value="C2 domain"/>
    <property type="match status" value="1"/>
</dbReference>
<evidence type="ECO:0000313" key="5">
    <source>
        <dbReference type="EMBL" id="NXS11603.1"/>
    </source>
</evidence>
<dbReference type="GO" id="GO:0005737">
    <property type="term" value="C:cytoplasm"/>
    <property type="evidence" value="ECO:0007669"/>
    <property type="project" value="TreeGrafter"/>
</dbReference>
<dbReference type="EMBL" id="VYZS01095612">
    <property type="protein sequence ID" value="NXS11603.1"/>
    <property type="molecule type" value="Genomic_DNA"/>
</dbReference>
<dbReference type="Pfam" id="PF00648">
    <property type="entry name" value="Peptidase_C2"/>
    <property type="match status" value="1"/>
</dbReference>
<reference evidence="5 6" key="1">
    <citation type="submission" date="2019-09" db="EMBL/GenBank/DDBJ databases">
        <title>Bird 10,000 Genomes (B10K) Project - Family phase.</title>
        <authorList>
            <person name="Zhang G."/>
        </authorList>
    </citation>
    <scope>NUCLEOTIDE SEQUENCE [LARGE SCALE GENOMIC DNA]</scope>
    <source>
        <strain evidence="5">B10K-DU-002-79</strain>
    </source>
</reference>
<dbReference type="SMART" id="SM00720">
    <property type="entry name" value="calpain_III"/>
    <property type="match status" value="1"/>
</dbReference>
<comment type="similarity">
    <text evidence="1">Belongs to the peptidase C2 family.</text>
</comment>
<comment type="caution">
    <text evidence="5">The sequence shown here is derived from an EMBL/GenBank/DDBJ whole genome shotgun (WGS) entry which is preliminary data.</text>
</comment>
<dbReference type="Pfam" id="PF01067">
    <property type="entry name" value="Calpain_III"/>
    <property type="match status" value="2"/>
</dbReference>
<evidence type="ECO:0000313" key="6">
    <source>
        <dbReference type="Proteomes" id="UP000560066"/>
    </source>
</evidence>
<dbReference type="PANTHER" id="PTHR10183:SF381">
    <property type="entry name" value="CALPAIN-6"/>
    <property type="match status" value="1"/>
</dbReference>
<dbReference type="PANTHER" id="PTHR10183">
    <property type="entry name" value="CALPAIN"/>
    <property type="match status" value="1"/>
</dbReference>
<dbReference type="InterPro" id="IPR033884">
    <property type="entry name" value="C2_Calpain"/>
</dbReference>
<accession>A0A7L2RTU4</accession>